<dbReference type="InterPro" id="IPR000089">
    <property type="entry name" value="Biotin_lipoyl"/>
</dbReference>
<accession>A0A382DV07</accession>
<dbReference type="Pfam" id="PF00364">
    <property type="entry name" value="Biotin_lipoyl"/>
    <property type="match status" value="1"/>
</dbReference>
<evidence type="ECO:0000259" key="4">
    <source>
        <dbReference type="PROSITE" id="PS50968"/>
    </source>
</evidence>
<dbReference type="Pfam" id="PF00198">
    <property type="entry name" value="2-oxoacid_dh"/>
    <property type="match status" value="1"/>
</dbReference>
<dbReference type="PROSITE" id="PS00189">
    <property type="entry name" value="LIPOYL"/>
    <property type="match status" value="1"/>
</dbReference>
<gene>
    <name evidence="6" type="ORF">METZ01_LOCUS195072</name>
</gene>
<dbReference type="Gene3D" id="4.10.320.10">
    <property type="entry name" value="E3-binding domain"/>
    <property type="match status" value="1"/>
</dbReference>
<dbReference type="InterPro" id="IPR001078">
    <property type="entry name" value="2-oxoacid_DH_actylTfrase"/>
</dbReference>
<evidence type="ECO:0000256" key="3">
    <source>
        <dbReference type="SAM" id="MobiDB-lite"/>
    </source>
</evidence>
<dbReference type="GO" id="GO:0016746">
    <property type="term" value="F:acyltransferase activity"/>
    <property type="evidence" value="ECO:0007669"/>
    <property type="project" value="InterPro"/>
</dbReference>
<dbReference type="InterPro" id="IPR045257">
    <property type="entry name" value="E2/Pdx1"/>
</dbReference>
<dbReference type="SUPFAM" id="SSF51230">
    <property type="entry name" value="Single hybrid motif"/>
    <property type="match status" value="1"/>
</dbReference>
<sequence>MPSMGADMTEGTIVKWLKNEGDKVSKGDKLAEIETDKTVVEMESYNEGILKKILVNEGTKIGVGKTIAYIGDPNDAIPEDGLSEEQKSIDEEEPEKLLVESPKANLSEDMVSVKNPQTTTENKEDPDNYRIKASPMAKKLANEKSIDLEDIIGTGPGGRITKDDVNNHVPGPRLVNSSSLGVKKTIILESSDIPLNSMRQAIAKVTVRSKTEKPHFQVTVEIDMTEAMKTRKDINEISEKYDIKISVNDLALKATINSLIKYPKWNSFFDGEKLTGNSSINLGIAIALEQGLIVPAILDSQNLDLFALSIASKSLGNKARGNGENLTNDELTGATFSTSNLGMFGTHSFTAIIVPPQSGIIALGAVKKEPKVINDQILVREIMYATLSADHRVGDGAEAAIFMNEFKQNLEKPTRLLL</sequence>
<protein>
    <recommendedName>
        <fullName evidence="7">Dihydrolipoamide acetyltransferase component of pyruvate dehydrogenase complex</fullName>
    </recommendedName>
</protein>
<evidence type="ECO:0000259" key="5">
    <source>
        <dbReference type="PROSITE" id="PS51826"/>
    </source>
</evidence>
<comment type="similarity">
    <text evidence="1">Belongs to the 2-oxoacid dehydrogenase family.</text>
</comment>
<dbReference type="PANTHER" id="PTHR23151:SF90">
    <property type="entry name" value="DIHYDROLIPOYLLYSINE-RESIDUE ACETYLTRANSFERASE COMPONENT OF PYRUVATE DEHYDROGENASE COMPLEX, MITOCHONDRIAL-RELATED"/>
    <property type="match status" value="1"/>
</dbReference>
<feature type="domain" description="Lipoyl-binding" evidence="4">
    <location>
        <begin position="1"/>
        <end position="71"/>
    </location>
</feature>
<evidence type="ECO:0008006" key="7">
    <source>
        <dbReference type="Google" id="ProtNLM"/>
    </source>
</evidence>
<dbReference type="InterPro" id="IPR023213">
    <property type="entry name" value="CAT-like_dom_sf"/>
</dbReference>
<organism evidence="6">
    <name type="scientific">marine metagenome</name>
    <dbReference type="NCBI Taxonomy" id="408172"/>
    <lineage>
        <taxon>unclassified sequences</taxon>
        <taxon>metagenomes</taxon>
        <taxon>ecological metagenomes</taxon>
    </lineage>
</organism>
<feature type="region of interest" description="Disordered" evidence="3">
    <location>
        <begin position="76"/>
        <end position="129"/>
    </location>
</feature>
<evidence type="ECO:0000256" key="2">
    <source>
        <dbReference type="ARBA" id="ARBA00022823"/>
    </source>
</evidence>
<dbReference type="Gene3D" id="3.30.559.10">
    <property type="entry name" value="Chloramphenicol acetyltransferase-like domain"/>
    <property type="match status" value="1"/>
</dbReference>
<dbReference type="SUPFAM" id="SSF47005">
    <property type="entry name" value="Peripheral subunit-binding domain of 2-oxo acid dehydrogenase complex"/>
    <property type="match status" value="1"/>
</dbReference>
<keyword evidence="2" id="KW-0450">Lipoyl</keyword>
<dbReference type="InterPro" id="IPR036625">
    <property type="entry name" value="E3-bd_dom_sf"/>
</dbReference>
<dbReference type="PROSITE" id="PS50968">
    <property type="entry name" value="BIOTINYL_LIPOYL"/>
    <property type="match status" value="1"/>
</dbReference>
<evidence type="ECO:0000256" key="1">
    <source>
        <dbReference type="ARBA" id="ARBA00007317"/>
    </source>
</evidence>
<dbReference type="EMBL" id="UINC01041234">
    <property type="protein sequence ID" value="SVB42218.1"/>
    <property type="molecule type" value="Genomic_DNA"/>
</dbReference>
<feature type="domain" description="Peripheral subunit-binding (PSBD)" evidence="5">
    <location>
        <begin position="132"/>
        <end position="169"/>
    </location>
</feature>
<dbReference type="InterPro" id="IPR004167">
    <property type="entry name" value="PSBD"/>
</dbReference>
<dbReference type="AlphaFoldDB" id="A0A382DV07"/>
<proteinExistence type="inferred from homology"/>
<dbReference type="PROSITE" id="PS51826">
    <property type="entry name" value="PSBD"/>
    <property type="match status" value="1"/>
</dbReference>
<dbReference type="GO" id="GO:0006086">
    <property type="term" value="P:pyruvate decarboxylation to acetyl-CoA"/>
    <property type="evidence" value="ECO:0007669"/>
    <property type="project" value="InterPro"/>
</dbReference>
<dbReference type="SUPFAM" id="SSF52777">
    <property type="entry name" value="CoA-dependent acyltransferases"/>
    <property type="match status" value="1"/>
</dbReference>
<dbReference type="InterPro" id="IPR003016">
    <property type="entry name" value="2-oxoA_DH_lipoyl-BS"/>
</dbReference>
<dbReference type="Pfam" id="PF02817">
    <property type="entry name" value="E3_binding"/>
    <property type="match status" value="1"/>
</dbReference>
<dbReference type="GO" id="GO:0045254">
    <property type="term" value="C:pyruvate dehydrogenase complex"/>
    <property type="evidence" value="ECO:0007669"/>
    <property type="project" value="InterPro"/>
</dbReference>
<evidence type="ECO:0000313" key="6">
    <source>
        <dbReference type="EMBL" id="SVB42218.1"/>
    </source>
</evidence>
<dbReference type="CDD" id="cd06849">
    <property type="entry name" value="lipoyl_domain"/>
    <property type="match status" value="1"/>
</dbReference>
<reference evidence="6" key="1">
    <citation type="submission" date="2018-05" db="EMBL/GenBank/DDBJ databases">
        <authorList>
            <person name="Lanie J.A."/>
            <person name="Ng W.-L."/>
            <person name="Kazmierczak K.M."/>
            <person name="Andrzejewski T.M."/>
            <person name="Davidsen T.M."/>
            <person name="Wayne K.J."/>
            <person name="Tettelin H."/>
            <person name="Glass J.I."/>
            <person name="Rusch D."/>
            <person name="Podicherti R."/>
            <person name="Tsui H.-C.T."/>
            <person name="Winkler M.E."/>
        </authorList>
    </citation>
    <scope>NUCLEOTIDE SEQUENCE</scope>
</reference>
<name>A0A382DV07_9ZZZZ</name>
<dbReference type="PANTHER" id="PTHR23151">
    <property type="entry name" value="DIHYDROLIPOAMIDE ACETYL/SUCCINYL-TRANSFERASE-RELATED"/>
    <property type="match status" value="1"/>
</dbReference>
<dbReference type="InterPro" id="IPR011053">
    <property type="entry name" value="Single_hybrid_motif"/>
</dbReference>
<dbReference type="Gene3D" id="2.40.50.100">
    <property type="match status" value="1"/>
</dbReference>